<gene>
    <name evidence="10" type="ORF">JKF63_03306</name>
</gene>
<dbReference type="InterPro" id="IPR045316">
    <property type="entry name" value="Msc2-like"/>
</dbReference>
<protein>
    <recommendedName>
        <fullName evidence="9">Cation efflux protein transmembrane domain-containing protein</fullName>
    </recommendedName>
</protein>
<dbReference type="GO" id="GO:0005794">
    <property type="term" value="C:Golgi apparatus"/>
    <property type="evidence" value="ECO:0007669"/>
    <property type="project" value="TreeGrafter"/>
</dbReference>
<dbReference type="Proteomes" id="UP000674318">
    <property type="component" value="Unassembled WGS sequence"/>
</dbReference>
<dbReference type="SUPFAM" id="SSF161111">
    <property type="entry name" value="Cation efflux protein transmembrane domain-like"/>
    <property type="match status" value="1"/>
</dbReference>
<dbReference type="NCBIfam" id="TIGR01297">
    <property type="entry name" value="CDF"/>
    <property type="match status" value="1"/>
</dbReference>
<dbReference type="PANTHER" id="PTHR45755">
    <property type="match status" value="1"/>
</dbReference>
<dbReference type="PANTHER" id="PTHR45755:SF4">
    <property type="entry name" value="ZINC TRANSPORTER 7"/>
    <property type="match status" value="1"/>
</dbReference>
<comment type="subcellular location">
    <subcellularLocation>
        <location evidence="1">Membrane</location>
        <topology evidence="1">Multi-pass membrane protein</topology>
    </subcellularLocation>
</comment>
<keyword evidence="4 8" id="KW-0812">Transmembrane</keyword>
<feature type="transmembrane region" description="Helical" evidence="8">
    <location>
        <begin position="343"/>
        <end position="364"/>
    </location>
</feature>
<sequence length="612" mass="66342">MQLFEAVVTLAASVCVVFTYHCATISGTSVVWLSSFAAVLTFLARLPRILCSKATAWDAFPDQSRLLSAGACALFFVSAIYGLTTLGALRFICTCACAAGVDHIARIRRTSRFAKFACTFLSCVLVAFTSNPARPTHPSKLFDLLGVVCTCGAVHISTKEVMKKAPQAALLFAACGLGILGFITTLVQHKLAAENEMLLLLVFCVSGAVLAACINTGLTLQGSITKFVAAFVGMSVASLVCRERVFPDVYNWECLALLTIFGLIFAAHNGLTFADSSTGSQSGVHFHAAQIFRRTNQFSEDGGVFVTWLSSSRERKLFLFLLLTVGIMLLEFIYGFAVNSLGLISDSFHMMLDGMSIVIGLYAAHAASWKPDEKTHPFGYARYEVLGGFVNGILLVFIALYVMVESIQRILDPPEIEGPYLLLVSLIGLVVNVVGILFFHDAHGHIHSHSHDQGGCGVHVDHNMRGVYLHILADLLGSVSVIISSISISLFGLWVSDPICSAMSAVLILLSAFPLLGETGKILLLSAPNNEGDYPPKLREALLETALLDHVEIPKIWVHSTAPRELAICTVAGKLRSNMEYTTARKRITETVTAHMLRHLDLNNVSFVLHLE</sequence>
<dbReference type="GO" id="GO:0006882">
    <property type="term" value="P:intracellular zinc ion homeostasis"/>
    <property type="evidence" value="ECO:0007669"/>
    <property type="project" value="InterPro"/>
</dbReference>
<dbReference type="GO" id="GO:0005385">
    <property type="term" value="F:zinc ion transmembrane transporter activity"/>
    <property type="evidence" value="ECO:0007669"/>
    <property type="project" value="InterPro"/>
</dbReference>
<accession>A0A836HKE2</accession>
<keyword evidence="7 8" id="KW-0472">Membrane</keyword>
<feature type="transmembrane region" description="Helical" evidence="8">
    <location>
        <begin position="168"/>
        <end position="186"/>
    </location>
</feature>
<comment type="similarity">
    <text evidence="2">Belongs to the cation diffusion facilitator (CDF) transporter (TC 2.A.4) family. SLC30A subfamily.</text>
</comment>
<dbReference type="InterPro" id="IPR002524">
    <property type="entry name" value="Cation_efflux"/>
</dbReference>
<dbReference type="OrthoDB" id="78669at2759"/>
<feature type="transmembrane region" description="Helical" evidence="8">
    <location>
        <begin position="420"/>
        <end position="439"/>
    </location>
</feature>
<comment type="caution">
    <text evidence="10">The sequence shown here is derived from an EMBL/GenBank/DDBJ whole genome shotgun (WGS) entry which is preliminary data.</text>
</comment>
<evidence type="ECO:0000256" key="3">
    <source>
        <dbReference type="ARBA" id="ARBA00022448"/>
    </source>
</evidence>
<evidence type="ECO:0000256" key="7">
    <source>
        <dbReference type="ARBA" id="ARBA00023136"/>
    </source>
</evidence>
<organism evidence="10 11">
    <name type="scientific">Porcisia hertigi</name>
    <dbReference type="NCBI Taxonomy" id="2761500"/>
    <lineage>
        <taxon>Eukaryota</taxon>
        <taxon>Discoba</taxon>
        <taxon>Euglenozoa</taxon>
        <taxon>Kinetoplastea</taxon>
        <taxon>Metakinetoplastina</taxon>
        <taxon>Trypanosomatida</taxon>
        <taxon>Trypanosomatidae</taxon>
        <taxon>Leishmaniinae</taxon>
        <taxon>Porcisia</taxon>
    </lineage>
</organism>
<dbReference type="AlphaFoldDB" id="A0A836HKE2"/>
<evidence type="ECO:0000259" key="9">
    <source>
        <dbReference type="Pfam" id="PF01545"/>
    </source>
</evidence>
<evidence type="ECO:0000256" key="6">
    <source>
        <dbReference type="ARBA" id="ARBA00023065"/>
    </source>
</evidence>
<dbReference type="KEGG" id="phet:94289387"/>
<feature type="transmembrane region" description="Helical" evidence="8">
    <location>
        <begin position="471"/>
        <end position="495"/>
    </location>
</feature>
<feature type="transmembrane region" description="Helical" evidence="8">
    <location>
        <begin position="501"/>
        <end position="517"/>
    </location>
</feature>
<evidence type="ECO:0000256" key="2">
    <source>
        <dbReference type="ARBA" id="ARBA00008873"/>
    </source>
</evidence>
<dbReference type="GeneID" id="94289387"/>
<dbReference type="RefSeq" id="XP_067756100.1">
    <property type="nucleotide sequence ID" value="XM_067899310.1"/>
</dbReference>
<reference evidence="10 11" key="1">
    <citation type="submission" date="2021-02" db="EMBL/GenBank/DDBJ databases">
        <title>Porcisia hertigi Genome sequencing and assembly.</title>
        <authorList>
            <person name="Almutairi H."/>
            <person name="Gatherer D."/>
        </authorList>
    </citation>
    <scope>NUCLEOTIDE SEQUENCE [LARGE SCALE GENOMIC DNA]</scope>
    <source>
        <strain evidence="10 11">C119</strain>
    </source>
</reference>
<evidence type="ECO:0000256" key="8">
    <source>
        <dbReference type="SAM" id="Phobius"/>
    </source>
</evidence>
<feature type="transmembrane region" description="Helical" evidence="8">
    <location>
        <begin position="6"/>
        <end position="23"/>
    </location>
</feature>
<evidence type="ECO:0000256" key="4">
    <source>
        <dbReference type="ARBA" id="ARBA00022692"/>
    </source>
</evidence>
<feature type="domain" description="Cation efflux protein transmembrane" evidence="9">
    <location>
        <begin position="317"/>
        <end position="524"/>
    </location>
</feature>
<evidence type="ECO:0000313" key="10">
    <source>
        <dbReference type="EMBL" id="KAG5501477.1"/>
    </source>
</evidence>
<keyword evidence="11" id="KW-1185">Reference proteome</keyword>
<feature type="transmembrane region" description="Helical" evidence="8">
    <location>
        <begin position="317"/>
        <end position="337"/>
    </location>
</feature>
<feature type="transmembrane region" description="Helical" evidence="8">
    <location>
        <begin position="66"/>
        <end position="92"/>
    </location>
</feature>
<evidence type="ECO:0000256" key="5">
    <source>
        <dbReference type="ARBA" id="ARBA00022989"/>
    </source>
</evidence>
<dbReference type="GO" id="GO:0016020">
    <property type="term" value="C:membrane"/>
    <property type="evidence" value="ECO:0007669"/>
    <property type="project" value="UniProtKB-SubCell"/>
</dbReference>
<dbReference type="EMBL" id="JAFJZO010000027">
    <property type="protein sequence ID" value="KAG5501477.1"/>
    <property type="molecule type" value="Genomic_DNA"/>
</dbReference>
<dbReference type="InterPro" id="IPR058533">
    <property type="entry name" value="Cation_efflux_TM"/>
</dbReference>
<proteinExistence type="inferred from homology"/>
<feature type="transmembrane region" description="Helical" evidence="8">
    <location>
        <begin position="385"/>
        <end position="404"/>
    </location>
</feature>
<feature type="transmembrane region" description="Helical" evidence="8">
    <location>
        <begin position="113"/>
        <end position="133"/>
    </location>
</feature>
<keyword evidence="5 8" id="KW-1133">Transmembrane helix</keyword>
<evidence type="ECO:0000256" key="1">
    <source>
        <dbReference type="ARBA" id="ARBA00004141"/>
    </source>
</evidence>
<feature type="transmembrane region" description="Helical" evidence="8">
    <location>
        <begin position="198"/>
        <end position="218"/>
    </location>
</feature>
<keyword evidence="3" id="KW-0813">Transport</keyword>
<dbReference type="Gene3D" id="1.20.1510.10">
    <property type="entry name" value="Cation efflux protein transmembrane domain"/>
    <property type="match status" value="1"/>
</dbReference>
<keyword evidence="6" id="KW-0406">Ion transport</keyword>
<dbReference type="Pfam" id="PF01545">
    <property type="entry name" value="Cation_efflux"/>
    <property type="match status" value="1"/>
</dbReference>
<evidence type="ECO:0000313" key="11">
    <source>
        <dbReference type="Proteomes" id="UP000674318"/>
    </source>
</evidence>
<dbReference type="InterPro" id="IPR027469">
    <property type="entry name" value="Cation_efflux_TMD_sf"/>
</dbReference>
<name>A0A836HKE2_9TRYP</name>